<evidence type="ECO:0000256" key="5">
    <source>
        <dbReference type="SAM" id="MobiDB-lite"/>
    </source>
</evidence>
<dbReference type="PROSITE" id="PS50280">
    <property type="entry name" value="SET"/>
    <property type="match status" value="1"/>
</dbReference>
<feature type="region of interest" description="Disordered" evidence="5">
    <location>
        <begin position="888"/>
        <end position="927"/>
    </location>
</feature>
<keyword evidence="10" id="KW-1185">Reference proteome</keyword>
<dbReference type="Pfam" id="PF01564">
    <property type="entry name" value="Spermine_synth"/>
    <property type="match status" value="1"/>
</dbReference>
<feature type="chain" id="PRO_5019517531" description="PABS domain-containing protein" evidence="6">
    <location>
        <begin position="22"/>
        <end position="1306"/>
    </location>
</feature>
<evidence type="ECO:0000256" key="1">
    <source>
        <dbReference type="ARBA" id="ARBA00007867"/>
    </source>
</evidence>
<dbReference type="InterPro" id="IPR001214">
    <property type="entry name" value="SET_dom"/>
</dbReference>
<feature type="active site" description="Proton acceptor" evidence="4">
    <location>
        <position position="652"/>
    </location>
</feature>
<feature type="domain" description="PABS" evidence="8">
    <location>
        <begin position="488"/>
        <end position="733"/>
    </location>
</feature>
<evidence type="ECO:0000256" key="6">
    <source>
        <dbReference type="SAM" id="SignalP"/>
    </source>
</evidence>
<evidence type="ECO:0000259" key="8">
    <source>
        <dbReference type="PROSITE" id="PS51006"/>
    </source>
</evidence>
<gene>
    <name evidence="9" type="ORF">PSNMU_V1.4_AUG-EV-PASAV3_0031850</name>
</gene>
<dbReference type="PANTHER" id="PTHR43317:SF1">
    <property type="entry name" value="THERMOSPERMINE SYNTHASE ACAULIS5"/>
    <property type="match status" value="1"/>
</dbReference>
<dbReference type="PROSITE" id="PS51006">
    <property type="entry name" value="PABS_2"/>
    <property type="match status" value="1"/>
</dbReference>
<dbReference type="Gene3D" id="3.90.1410.10">
    <property type="entry name" value="set domain protein methyltransferase, domain 1"/>
    <property type="match status" value="1"/>
</dbReference>
<dbReference type="CDD" id="cd10527">
    <property type="entry name" value="SET_LSMT"/>
    <property type="match status" value="1"/>
</dbReference>
<dbReference type="GO" id="GO:0006596">
    <property type="term" value="P:polyamine biosynthetic process"/>
    <property type="evidence" value="ECO:0007669"/>
    <property type="project" value="UniProtKB-UniRule"/>
</dbReference>
<evidence type="ECO:0000256" key="2">
    <source>
        <dbReference type="ARBA" id="ARBA00022679"/>
    </source>
</evidence>
<organism evidence="9 10">
    <name type="scientific">Pseudo-nitzschia multistriata</name>
    <dbReference type="NCBI Taxonomy" id="183589"/>
    <lineage>
        <taxon>Eukaryota</taxon>
        <taxon>Sar</taxon>
        <taxon>Stramenopiles</taxon>
        <taxon>Ochrophyta</taxon>
        <taxon>Bacillariophyta</taxon>
        <taxon>Bacillariophyceae</taxon>
        <taxon>Bacillariophycidae</taxon>
        <taxon>Bacillariales</taxon>
        <taxon>Bacillariaceae</taxon>
        <taxon>Pseudo-nitzschia</taxon>
    </lineage>
</organism>
<evidence type="ECO:0000313" key="10">
    <source>
        <dbReference type="Proteomes" id="UP000291116"/>
    </source>
</evidence>
<evidence type="ECO:0000256" key="4">
    <source>
        <dbReference type="PROSITE-ProRule" id="PRU00354"/>
    </source>
</evidence>
<dbReference type="InterPro" id="IPR029063">
    <property type="entry name" value="SAM-dependent_MTases_sf"/>
</dbReference>
<keyword evidence="3 4" id="KW-0620">Polyamine biosynthesis</keyword>
<keyword evidence="6" id="KW-0732">Signal</keyword>
<name>A0A448Z393_9STRA</name>
<reference evidence="9 10" key="1">
    <citation type="submission" date="2019-01" db="EMBL/GenBank/DDBJ databases">
        <authorList>
            <person name="Ferrante I. M."/>
        </authorList>
    </citation>
    <scope>NUCLEOTIDE SEQUENCE [LARGE SCALE GENOMIC DNA]</scope>
    <source>
        <strain evidence="9 10">B856</strain>
    </source>
</reference>
<feature type="domain" description="SET" evidence="7">
    <location>
        <begin position="30"/>
        <end position="282"/>
    </location>
</feature>
<evidence type="ECO:0000259" key="7">
    <source>
        <dbReference type="PROSITE" id="PS50280"/>
    </source>
</evidence>
<dbReference type="Gene3D" id="3.40.50.150">
    <property type="entry name" value="Vaccinia Virus protein VP39"/>
    <property type="match status" value="1"/>
</dbReference>
<dbReference type="Proteomes" id="UP000291116">
    <property type="component" value="Unassembled WGS sequence"/>
</dbReference>
<dbReference type="GO" id="GO:0010487">
    <property type="term" value="F:thermospermine synthase activity"/>
    <property type="evidence" value="ECO:0007669"/>
    <property type="project" value="TreeGrafter"/>
</dbReference>
<dbReference type="InterPro" id="IPR030374">
    <property type="entry name" value="PABS"/>
</dbReference>
<proteinExistence type="inferred from homology"/>
<comment type="similarity">
    <text evidence="1">Belongs to the spermidine/spermine synthase family.</text>
</comment>
<dbReference type="SUPFAM" id="SSF82199">
    <property type="entry name" value="SET domain"/>
    <property type="match status" value="1"/>
</dbReference>
<dbReference type="PANTHER" id="PTHR43317">
    <property type="entry name" value="THERMOSPERMINE SYNTHASE ACAULIS5"/>
    <property type="match status" value="1"/>
</dbReference>
<dbReference type="SUPFAM" id="SSF53335">
    <property type="entry name" value="S-adenosyl-L-methionine-dependent methyltransferases"/>
    <property type="match status" value="1"/>
</dbReference>
<evidence type="ECO:0008006" key="11">
    <source>
        <dbReference type="Google" id="ProtNLM"/>
    </source>
</evidence>
<accession>A0A448Z393</accession>
<sequence>MFLAKKGIALALALAVSPAEAAGTRKATADLIEWIQSTGGLYNPRQEERTAFDGRSRGVFASETIDPGEILLKVPWGSILGTKQATRSQLALQKAREIEMEADYPDERTMFAECRAVSALMEEHARGGASFFATFLRYLSLLGDGADDPDPFFPPPPPALWSEEGRALLEDINDHGTLPPQGLFVRLNHDWFGSCIEDISNSTEARIAAAVSAHGGTGNVLKEFGFVVPLLDNAHYRQRQDGSRLKSDGHINTELVVQEGEYVVLLATRTIRPGEEIYRSFGDASIGFDDDEDQEDDDGFDDEALMEFETGAIFRDYGVVNTETYPKFFHFRIITSDDVDESLGIILDKPESFGDLDGNGNGNGKGLSAAWVIDDGEEYDWVEIEMYMARAKNRLERIGFGSQPGNGPPANSGLSAYEWETARAYHANLLEAVSMAADKLAAMDGENAVSCPGGLPASGAACPVWDGFSDLPTLPIAFLDLEFDENNPYGPSEDSYAMCNDDYVSEWRDYTPCGDEEVLRSQYQEIRFFSHPETKDTVMKLDYTVQQVSSYRPHYHEFAVHYPARFIDTVKRVLFVGGGDSMVLHEVLKYPSLELVVGLELDQYVVRNSFRYFNTQPHFDDKRVEWWFGDGAKSLLMLPKEYFQSFDLVVVDLSETVMSFQVTDKLSIFQTLSLLLTPEGIMLKNGEYYMGKMSQYFDYTLQYFEYDVPFICDQGMVIGSNSIDFFNRTMKDHGVELLVYESQDEINEKFNEYYRFTEYRKNDARKQGKCVDTDNESDDRGSTNAGILMVVEAENLTYKFQSIDFTKELLMKTLTTIGFSTLPSDAHDSSNIVVVMNEGYVSARIFPEQSYVAFDIQLWGNFHLMEKARDGLVEAFGGAEDSTSSFRIVTGGMQGTPSQESDRQTIGPRMVNSRNCEEDPPPDSATTATQSIDLVDGALEASLGLVEEGPVTVAVLCGAEGDPCKSIEVLSKASDKVRKVVPVYTCTSLEQSSAWFAPDVSQKMADCEAKIVKTLSSDSPDKRISMLVIDDSADHIMGKVLVGIFTSTWNRKRLLASSRFVAFVNNSETSHAWRRNVLVKIRKQVNYKPMSLVDLVLEDTQTSSMVSILSLHDPDFFFHQKEMVERFNTKHGDTAGATMEVESVFDGLPAPQPGHFRPKKFKADDYDPEPAKEQHKEQLSLGRQSIVQFEISGNGHVVTAEILQNALQRAFGSSENAFEFSAFENNSIGDGLVVVALSQELATNVVVTWDGNLHLNVNLFARDVQPRLRQQFIEEFTSTLRMAKVTLSDTHPRGTGRVVSFPGHIN</sequence>
<dbReference type="OrthoDB" id="39740at2759"/>
<evidence type="ECO:0000313" key="9">
    <source>
        <dbReference type="EMBL" id="VEU36429.1"/>
    </source>
</evidence>
<dbReference type="EMBL" id="CAACVS010000089">
    <property type="protein sequence ID" value="VEU36429.1"/>
    <property type="molecule type" value="Genomic_DNA"/>
</dbReference>
<keyword evidence="2 4" id="KW-0808">Transferase</keyword>
<protein>
    <recommendedName>
        <fullName evidence="11">PABS domain-containing protein</fullName>
    </recommendedName>
</protein>
<feature type="signal peptide" evidence="6">
    <location>
        <begin position="1"/>
        <end position="21"/>
    </location>
</feature>
<evidence type="ECO:0000256" key="3">
    <source>
        <dbReference type="ARBA" id="ARBA00023115"/>
    </source>
</evidence>
<dbReference type="InterPro" id="IPR046341">
    <property type="entry name" value="SET_dom_sf"/>
</dbReference>